<sequence>MSLIKFNKSRFPWINDRVSTWLDTDDFFADDFFVKDRNLPAMNVKENEDNFEIELAVPGFSKKDIEVTMEDDVLHICAQKSKEEVEEDKEYTRREFSYNEFDRKLQLPTSVNQDEKVKAVYKNGVLTLNLLKKEEAKEQPKKVIEID</sequence>
<dbReference type="InterPro" id="IPR031107">
    <property type="entry name" value="Small_HSP"/>
</dbReference>
<dbReference type="InterPro" id="IPR008978">
    <property type="entry name" value="HSP20-like_chaperone"/>
</dbReference>
<comment type="caution">
    <text evidence="4">The sequence shown here is derived from an EMBL/GenBank/DDBJ whole genome shotgun (WGS) entry which is preliminary data.</text>
</comment>
<accession>A0A023BXB5</accession>
<dbReference type="PANTHER" id="PTHR11527">
    <property type="entry name" value="HEAT-SHOCK PROTEIN 20 FAMILY MEMBER"/>
    <property type="match status" value="1"/>
</dbReference>
<reference evidence="4 5" key="1">
    <citation type="submission" date="2014-04" db="EMBL/GenBank/DDBJ databases">
        <title>Aquimarina sp. 22II-S11-z7 Genome Sequencing.</title>
        <authorList>
            <person name="Lai Q."/>
        </authorList>
    </citation>
    <scope>NUCLEOTIDE SEQUENCE [LARGE SCALE GENOMIC DNA]</scope>
    <source>
        <strain evidence="4 5">22II-S11-z7</strain>
    </source>
</reference>
<evidence type="ECO:0000313" key="4">
    <source>
        <dbReference type="EMBL" id="EZH74732.1"/>
    </source>
</evidence>
<dbReference type="CDD" id="cd06464">
    <property type="entry name" value="ACD_sHsps-like"/>
    <property type="match status" value="1"/>
</dbReference>
<gene>
    <name evidence="4" type="ORF">ATO12_08305</name>
</gene>
<dbReference type="Proteomes" id="UP000023541">
    <property type="component" value="Unassembled WGS sequence"/>
</dbReference>
<keyword evidence="5" id="KW-1185">Reference proteome</keyword>
<dbReference type="eggNOG" id="COG0071">
    <property type="taxonomic scope" value="Bacteria"/>
</dbReference>
<evidence type="ECO:0000313" key="5">
    <source>
        <dbReference type="Proteomes" id="UP000023541"/>
    </source>
</evidence>
<dbReference type="Gene3D" id="2.60.40.790">
    <property type="match status" value="1"/>
</dbReference>
<dbReference type="PROSITE" id="PS01031">
    <property type="entry name" value="SHSP"/>
    <property type="match status" value="1"/>
</dbReference>
<dbReference type="STRING" id="1317122.ATO12_08305"/>
<comment type="similarity">
    <text evidence="1 2">Belongs to the small heat shock protein (HSP20) family.</text>
</comment>
<dbReference type="SUPFAM" id="SSF49764">
    <property type="entry name" value="HSP20-like chaperones"/>
    <property type="match status" value="1"/>
</dbReference>
<name>A0A023BXB5_9FLAO</name>
<dbReference type="OrthoDB" id="9814487at2"/>
<proteinExistence type="inferred from homology"/>
<dbReference type="Pfam" id="PF00011">
    <property type="entry name" value="HSP20"/>
    <property type="match status" value="1"/>
</dbReference>
<evidence type="ECO:0000256" key="2">
    <source>
        <dbReference type="RuleBase" id="RU003616"/>
    </source>
</evidence>
<evidence type="ECO:0000256" key="1">
    <source>
        <dbReference type="PROSITE-ProRule" id="PRU00285"/>
    </source>
</evidence>
<dbReference type="InterPro" id="IPR002068">
    <property type="entry name" value="A-crystallin/Hsp20_dom"/>
</dbReference>
<evidence type="ECO:0000259" key="3">
    <source>
        <dbReference type="PROSITE" id="PS01031"/>
    </source>
</evidence>
<dbReference type="EMBL" id="AQRA01000002">
    <property type="protein sequence ID" value="EZH74732.1"/>
    <property type="molecule type" value="Genomic_DNA"/>
</dbReference>
<protein>
    <submittedName>
        <fullName evidence="4">Heat-shock protein</fullName>
    </submittedName>
</protein>
<organism evidence="4 5">
    <name type="scientific">Aquimarina atlantica</name>
    <dbReference type="NCBI Taxonomy" id="1317122"/>
    <lineage>
        <taxon>Bacteria</taxon>
        <taxon>Pseudomonadati</taxon>
        <taxon>Bacteroidota</taxon>
        <taxon>Flavobacteriia</taxon>
        <taxon>Flavobacteriales</taxon>
        <taxon>Flavobacteriaceae</taxon>
        <taxon>Aquimarina</taxon>
    </lineage>
</organism>
<dbReference type="AlphaFoldDB" id="A0A023BXB5"/>
<feature type="domain" description="SHSP" evidence="3">
    <location>
        <begin position="33"/>
        <end position="147"/>
    </location>
</feature>
<dbReference type="RefSeq" id="WP_034239488.1">
    <property type="nucleotide sequence ID" value="NZ_AQRA01000002.1"/>
</dbReference>